<dbReference type="RefSeq" id="WP_130509046.1">
    <property type="nucleotide sequence ID" value="NZ_SHKY01000001.1"/>
</dbReference>
<feature type="region of interest" description="Disordered" evidence="2">
    <location>
        <begin position="321"/>
        <end position="354"/>
    </location>
</feature>
<evidence type="ECO:0000256" key="2">
    <source>
        <dbReference type="SAM" id="MobiDB-lite"/>
    </source>
</evidence>
<dbReference type="AlphaFoldDB" id="A0A4V2G6V2"/>
<dbReference type="Pfam" id="PF14559">
    <property type="entry name" value="TPR_19"/>
    <property type="match status" value="1"/>
</dbReference>
<organism evidence="3 4">
    <name type="scientific">Krasilnikovia cinnamomea</name>
    <dbReference type="NCBI Taxonomy" id="349313"/>
    <lineage>
        <taxon>Bacteria</taxon>
        <taxon>Bacillati</taxon>
        <taxon>Actinomycetota</taxon>
        <taxon>Actinomycetes</taxon>
        <taxon>Micromonosporales</taxon>
        <taxon>Micromonosporaceae</taxon>
        <taxon>Krasilnikovia</taxon>
    </lineage>
</organism>
<dbReference type="SMART" id="SM00028">
    <property type="entry name" value="TPR"/>
    <property type="match status" value="2"/>
</dbReference>
<gene>
    <name evidence="3" type="ORF">EV385_1817</name>
</gene>
<proteinExistence type="predicted"/>
<dbReference type="Gene3D" id="1.25.40.10">
    <property type="entry name" value="Tetratricopeptide repeat domain"/>
    <property type="match status" value="1"/>
</dbReference>
<accession>A0A4V2G6V2</accession>
<reference evidence="3 4" key="1">
    <citation type="submission" date="2019-02" db="EMBL/GenBank/DDBJ databases">
        <title>Sequencing the genomes of 1000 actinobacteria strains.</title>
        <authorList>
            <person name="Klenk H.-P."/>
        </authorList>
    </citation>
    <scope>NUCLEOTIDE SEQUENCE [LARGE SCALE GENOMIC DNA]</scope>
    <source>
        <strain evidence="3 4">DSM 45162</strain>
    </source>
</reference>
<keyword evidence="4" id="KW-1185">Reference proteome</keyword>
<feature type="repeat" description="TPR" evidence="1">
    <location>
        <begin position="233"/>
        <end position="266"/>
    </location>
</feature>
<dbReference type="Proteomes" id="UP000292564">
    <property type="component" value="Unassembled WGS sequence"/>
</dbReference>
<evidence type="ECO:0000256" key="1">
    <source>
        <dbReference type="PROSITE-ProRule" id="PRU00339"/>
    </source>
</evidence>
<name>A0A4V2G6V2_9ACTN</name>
<protein>
    <submittedName>
        <fullName evidence="3">Tetratricopeptide repeat protein</fullName>
    </submittedName>
</protein>
<dbReference type="InterPro" id="IPR011990">
    <property type="entry name" value="TPR-like_helical_dom_sf"/>
</dbReference>
<dbReference type="SUPFAM" id="SSF48452">
    <property type="entry name" value="TPR-like"/>
    <property type="match status" value="1"/>
</dbReference>
<sequence length="571" mass="61300">MEDPRSSADRDLEQARAALDRGEMHHAADHLAGAIAQAPTLPETHELLSRLAARADGGLELFPLGQHAFVGTVVARAHLLAAAGRPEDGLPLLAAASGHTPGMDWAGVPWVSEPSLGARIDPDMLARMVMRLCTAVGDPAPEQDRAALLPYLTVVRHAIAAQPTHHLLLGAGSALARRIGDAALAVDWAARGVRARPSKLGEIWLGYAYRSAGRLPEALDALRRAVVHDPDDLSVYADIAGTLAAQGRLDEALAWVDRALARDPDFDCAVHTGHRLRYQADGDVEHLVRLADFQRYHPDDTHEHTDLAECCQDVPWLSRVPAAPDSGPDPRRRFPTVSRPPAPRPSAAYPTVARHAVPRPSATAVQRLQRVAHPLWPHPPAAYDAAVGLLLVEPQELLALIAHPPAAPDTEVGRALAEHDPARWTRCVYVWACLGLLHHGADEPWPGSRRRRLLVELAAGGTDAITEAALFALVTYAWVEPTARADVADLAGRTLAEVVATPATTEPTGIAWSVAQLALATPALGPAAEELATAVVRAEESALAAIPRQRGRRPGRRLWGWLSARLTRSPR</sequence>
<feature type="repeat" description="TPR" evidence="1">
    <location>
        <begin position="199"/>
        <end position="232"/>
    </location>
</feature>
<comment type="caution">
    <text evidence="3">The sequence shown here is derived from an EMBL/GenBank/DDBJ whole genome shotgun (WGS) entry which is preliminary data.</text>
</comment>
<evidence type="ECO:0000313" key="3">
    <source>
        <dbReference type="EMBL" id="RZU50056.1"/>
    </source>
</evidence>
<dbReference type="EMBL" id="SHKY01000001">
    <property type="protein sequence ID" value="RZU50056.1"/>
    <property type="molecule type" value="Genomic_DNA"/>
</dbReference>
<dbReference type="PROSITE" id="PS50005">
    <property type="entry name" value="TPR"/>
    <property type="match status" value="2"/>
</dbReference>
<keyword evidence="1" id="KW-0802">TPR repeat</keyword>
<dbReference type="OrthoDB" id="2493140at2"/>
<dbReference type="InterPro" id="IPR019734">
    <property type="entry name" value="TPR_rpt"/>
</dbReference>
<evidence type="ECO:0000313" key="4">
    <source>
        <dbReference type="Proteomes" id="UP000292564"/>
    </source>
</evidence>